<evidence type="ECO:0000256" key="1">
    <source>
        <dbReference type="ARBA" id="ARBA00004651"/>
    </source>
</evidence>
<feature type="transmembrane region" description="Helical" evidence="10">
    <location>
        <begin position="202"/>
        <end position="219"/>
    </location>
</feature>
<name>A0A076E7I0_9NEOP</name>
<feature type="transmembrane region" description="Helical" evidence="10">
    <location>
        <begin position="134"/>
        <end position="152"/>
    </location>
</feature>
<evidence type="ECO:0000256" key="2">
    <source>
        <dbReference type="ARBA" id="ARBA00022475"/>
    </source>
</evidence>
<evidence type="ECO:0000256" key="3">
    <source>
        <dbReference type="ARBA" id="ARBA00022606"/>
    </source>
</evidence>
<feature type="transmembrane region" description="Helical" evidence="10">
    <location>
        <begin position="44"/>
        <end position="66"/>
    </location>
</feature>
<accession>A0A076E7I0</accession>
<keyword evidence="8 10" id="KW-0675">Receptor</keyword>
<dbReference type="GO" id="GO:0005549">
    <property type="term" value="F:odorant binding"/>
    <property type="evidence" value="ECO:0007669"/>
    <property type="project" value="InterPro"/>
</dbReference>
<keyword evidence="7 10" id="KW-0472">Membrane</keyword>
<gene>
    <name evidence="11" type="primary">OR3</name>
</gene>
<feature type="transmembrane region" description="Helical" evidence="10">
    <location>
        <begin position="355"/>
        <end position="378"/>
    </location>
</feature>
<feature type="transmembrane region" description="Helical" evidence="10">
    <location>
        <begin position="266"/>
        <end position="288"/>
    </location>
</feature>
<comment type="subcellular location">
    <subcellularLocation>
        <location evidence="1 10">Cell membrane</location>
        <topology evidence="1 10">Multi-pass membrane protein</topology>
    </subcellularLocation>
</comment>
<dbReference type="PANTHER" id="PTHR21137">
    <property type="entry name" value="ODORANT RECEPTOR"/>
    <property type="match status" value="1"/>
</dbReference>
<reference evidence="11" key="1">
    <citation type="journal article" date="2014" name="Insect Biochem. Mol. Biol.">
        <title>Antennal transcriptome analysis and comparison of olfactory genes in two sympatric defoliators, Dendrolimus houi and Dendrolimus kikuchii (Lepidoptera: Lasiocampidae).</title>
        <authorList>
            <person name="Zhang S."/>
            <person name="Zhang Z."/>
            <person name="Wang H."/>
            <person name="Kong X."/>
        </authorList>
    </citation>
    <scope>NUCLEOTIDE SEQUENCE</scope>
</reference>
<keyword evidence="2" id="KW-1003">Cell membrane</keyword>
<keyword evidence="9 10" id="KW-0807">Transducer</keyword>
<sequence length="386" mass="44739">MMGFFQMVKRLMKEDTCVNLISLLNFLPTIAGFSFQSEKFDVKFWIIHTFLYSYVHIVGTIVYQIYDADGFIDSINSFFNISLCILICNCSWWLLYKREDLKELLYYVQQNDDFVRESGRFLDKQIKLLHKIKLIILACYVFHFVDAVIIYIPSRIMKLNDFSVATCVGLQPLTVSPNREICMGILAAQELTAVLAVSSYDAILLFLFCHITATFQLLYDDMMDFNHLADEYEANSELESEVDARLKNLIIRHILTLKTVKKLQEIYNTAVGIGFGLNAISMCLFFVLPIDVCLNFAPLIYHSFFVFFLYCYQGQRLTTASERFEMSVYCCGWEKIQVKQQKSILLMLMRAQKPVIIYAAGVVPIRLYTFASTMQSIYKFVAVFKL</sequence>
<evidence type="ECO:0000313" key="11">
    <source>
        <dbReference type="EMBL" id="AII01047.1"/>
    </source>
</evidence>
<evidence type="ECO:0000256" key="10">
    <source>
        <dbReference type="RuleBase" id="RU351113"/>
    </source>
</evidence>
<feature type="transmembrane region" description="Helical" evidence="10">
    <location>
        <begin position="78"/>
        <end position="96"/>
    </location>
</feature>
<dbReference type="GO" id="GO:0005886">
    <property type="term" value="C:plasma membrane"/>
    <property type="evidence" value="ECO:0007669"/>
    <property type="project" value="UniProtKB-SubCell"/>
</dbReference>
<protein>
    <recommendedName>
        <fullName evidence="10">Odorant receptor</fullName>
    </recommendedName>
</protein>
<dbReference type="EMBL" id="KF487649">
    <property type="protein sequence ID" value="AII01047.1"/>
    <property type="molecule type" value="mRNA"/>
</dbReference>
<dbReference type="GO" id="GO:0007165">
    <property type="term" value="P:signal transduction"/>
    <property type="evidence" value="ECO:0007669"/>
    <property type="project" value="UniProtKB-KW"/>
</dbReference>
<keyword evidence="6 10" id="KW-1133">Transmembrane helix</keyword>
<dbReference type="GO" id="GO:0004984">
    <property type="term" value="F:olfactory receptor activity"/>
    <property type="evidence" value="ECO:0007669"/>
    <property type="project" value="InterPro"/>
</dbReference>
<proteinExistence type="evidence at transcript level"/>
<dbReference type="PANTHER" id="PTHR21137:SF35">
    <property type="entry name" value="ODORANT RECEPTOR 19A-RELATED"/>
    <property type="match status" value="1"/>
</dbReference>
<feature type="transmembrane region" description="Helical" evidence="10">
    <location>
        <begin position="294"/>
        <end position="312"/>
    </location>
</feature>
<keyword evidence="3 10" id="KW-0716">Sensory transduction</keyword>
<keyword evidence="5 10" id="KW-0552">Olfaction</keyword>
<evidence type="ECO:0000256" key="5">
    <source>
        <dbReference type="ARBA" id="ARBA00022725"/>
    </source>
</evidence>
<evidence type="ECO:0000256" key="8">
    <source>
        <dbReference type="ARBA" id="ARBA00023170"/>
    </source>
</evidence>
<evidence type="ECO:0000256" key="7">
    <source>
        <dbReference type="ARBA" id="ARBA00023136"/>
    </source>
</evidence>
<evidence type="ECO:0000256" key="9">
    <source>
        <dbReference type="ARBA" id="ARBA00023224"/>
    </source>
</evidence>
<evidence type="ECO:0000256" key="6">
    <source>
        <dbReference type="ARBA" id="ARBA00022989"/>
    </source>
</evidence>
<keyword evidence="4 10" id="KW-0812">Transmembrane</keyword>
<evidence type="ECO:0000256" key="4">
    <source>
        <dbReference type="ARBA" id="ARBA00022692"/>
    </source>
</evidence>
<organism evidence="11">
    <name type="scientific">Dendrolimus houi</name>
    <dbReference type="NCBI Taxonomy" id="765132"/>
    <lineage>
        <taxon>Eukaryota</taxon>
        <taxon>Metazoa</taxon>
        <taxon>Ecdysozoa</taxon>
        <taxon>Arthropoda</taxon>
        <taxon>Hexapoda</taxon>
        <taxon>Insecta</taxon>
        <taxon>Pterygota</taxon>
        <taxon>Neoptera</taxon>
        <taxon>Endopterygota</taxon>
        <taxon>Lepidoptera</taxon>
        <taxon>Glossata</taxon>
        <taxon>Ditrysia</taxon>
        <taxon>Bombycoidea</taxon>
        <taxon>Lasiocampidae</taxon>
        <taxon>Dendrolimus</taxon>
    </lineage>
</organism>
<dbReference type="Pfam" id="PF02949">
    <property type="entry name" value="7tm_6"/>
    <property type="match status" value="1"/>
</dbReference>
<comment type="similarity">
    <text evidence="10">Belongs to the insect chemoreceptor superfamily. Heteromeric odorant receptor channel (TC 1.A.69) family.</text>
</comment>
<dbReference type="InterPro" id="IPR004117">
    <property type="entry name" value="7tm6_olfct_rcpt"/>
</dbReference>
<dbReference type="AlphaFoldDB" id="A0A076E7I0"/>